<accession>A0ACC1LH94</accession>
<comment type="caution">
    <text evidence="1">The sequence shown here is derived from an EMBL/GenBank/DDBJ whole genome shotgun (WGS) entry which is preliminary data.</text>
</comment>
<protein>
    <submittedName>
        <fullName evidence="1">Uncharacterized protein</fullName>
    </submittedName>
</protein>
<reference evidence="1" key="1">
    <citation type="submission" date="2022-07" db="EMBL/GenBank/DDBJ databases">
        <title>Phylogenomic reconstructions and comparative analyses of Kickxellomycotina fungi.</title>
        <authorList>
            <person name="Reynolds N.K."/>
            <person name="Stajich J.E."/>
            <person name="Barry K."/>
            <person name="Grigoriev I.V."/>
            <person name="Crous P."/>
            <person name="Smith M.E."/>
        </authorList>
    </citation>
    <scope>NUCLEOTIDE SEQUENCE</scope>
    <source>
        <strain evidence="1">BCRC 34780</strain>
    </source>
</reference>
<dbReference type="Proteomes" id="UP001140087">
    <property type="component" value="Unassembled WGS sequence"/>
</dbReference>
<evidence type="ECO:0000313" key="1">
    <source>
        <dbReference type="EMBL" id="KAJ2808088.1"/>
    </source>
</evidence>
<gene>
    <name evidence="1" type="ORF">H4R21_000218</name>
</gene>
<name>A0ACC1LH94_9FUNG</name>
<sequence length="449" mass="48857">MWYGLLRRAAAAIVVALAVADVLLYNYAAIQALVRPAVPHARFALFGDPQIEGDAKIAREPTTGKYDLAVNDYYLRHVYQSTLAAFRPHYAVTMGDIFSSQWVSKQEHARRLARYRRISGEGEAVKSPGANEAAQPLPLPQRGAHKYLHLAGNHDIGYGDETRPYHIDRFVSSFGPLNRAWTARVGGSAHRFAIVNAMHLDGTRHAQFRNETWHFLRALAGRRAEDAGVPLVLFLHIPLSKPAGICVDAPATALRDGFVRYQDYVSPAASAYLLHCLAPTLIFAGHDHDGCLAAYMVRRHAAQPVPLGGTGRALRSSGDLCGLDLDELEMHRQAIEQFALATVTPIRGTEIPAAVAGADAADSRLVLEETVRSTMGAYSGASGILDITRRDAPQALHAHASGHDFAMYSKDGYEYTYREIRLGHHLAVRALLAASAVALAAVPALLLAR</sequence>
<evidence type="ECO:0000313" key="2">
    <source>
        <dbReference type="Proteomes" id="UP001140087"/>
    </source>
</evidence>
<proteinExistence type="predicted"/>
<dbReference type="EMBL" id="JANBUN010000016">
    <property type="protein sequence ID" value="KAJ2808088.1"/>
    <property type="molecule type" value="Genomic_DNA"/>
</dbReference>
<keyword evidence="2" id="KW-1185">Reference proteome</keyword>
<organism evidence="1 2">
    <name type="scientific">Coemansia helicoidea</name>
    <dbReference type="NCBI Taxonomy" id="1286919"/>
    <lineage>
        <taxon>Eukaryota</taxon>
        <taxon>Fungi</taxon>
        <taxon>Fungi incertae sedis</taxon>
        <taxon>Zoopagomycota</taxon>
        <taxon>Kickxellomycotina</taxon>
        <taxon>Kickxellomycetes</taxon>
        <taxon>Kickxellales</taxon>
        <taxon>Kickxellaceae</taxon>
        <taxon>Coemansia</taxon>
    </lineage>
</organism>